<accession>A0A1H9XR57</accession>
<dbReference type="SUPFAM" id="SSF53213">
    <property type="entry name" value="LigB-like"/>
    <property type="match status" value="1"/>
</dbReference>
<evidence type="ECO:0008006" key="3">
    <source>
        <dbReference type="Google" id="ProtNLM"/>
    </source>
</evidence>
<dbReference type="STRING" id="155974.SAMN04487818_12061"/>
<keyword evidence="2" id="KW-1185">Reference proteome</keyword>
<protein>
    <recommendedName>
        <fullName evidence="3">Catalytic LigB subunit of aromatic ring-opening dioxygenase</fullName>
    </recommendedName>
</protein>
<proteinExistence type="predicted"/>
<gene>
    <name evidence="1" type="ORF">SAMN04487818_12061</name>
</gene>
<organism evidence="1 2">
    <name type="scientific">Actinokineospora terrae</name>
    <dbReference type="NCBI Taxonomy" id="155974"/>
    <lineage>
        <taxon>Bacteria</taxon>
        <taxon>Bacillati</taxon>
        <taxon>Actinomycetota</taxon>
        <taxon>Actinomycetes</taxon>
        <taxon>Pseudonocardiales</taxon>
        <taxon>Pseudonocardiaceae</taxon>
        <taxon>Actinokineospora</taxon>
    </lineage>
</organism>
<evidence type="ECO:0000313" key="1">
    <source>
        <dbReference type="EMBL" id="SES48630.1"/>
    </source>
</evidence>
<dbReference type="AlphaFoldDB" id="A0A1H9XR57"/>
<evidence type="ECO:0000313" key="2">
    <source>
        <dbReference type="Proteomes" id="UP000199051"/>
    </source>
</evidence>
<name>A0A1H9XR57_9PSEU</name>
<dbReference type="Proteomes" id="UP000199051">
    <property type="component" value="Unassembled WGS sequence"/>
</dbReference>
<dbReference type="CDD" id="cd07951">
    <property type="entry name" value="ED_3B_N_AMMECR1"/>
    <property type="match status" value="1"/>
</dbReference>
<dbReference type="EMBL" id="FOGI01000020">
    <property type="protein sequence ID" value="SES48630.1"/>
    <property type="molecule type" value="Genomic_DNA"/>
</dbReference>
<dbReference type="Gene3D" id="3.40.830.10">
    <property type="entry name" value="LigB-like"/>
    <property type="match status" value="1"/>
</dbReference>
<reference evidence="2" key="1">
    <citation type="submission" date="2016-10" db="EMBL/GenBank/DDBJ databases">
        <authorList>
            <person name="Varghese N."/>
            <person name="Submissions S."/>
        </authorList>
    </citation>
    <scope>NUCLEOTIDE SEQUENCE [LARGE SCALE GENOMIC DNA]</scope>
    <source>
        <strain evidence="2">DSM 44260</strain>
    </source>
</reference>
<sequence length="267" mass="27676">MVIMVPQKVLSVGRRRQVCSTDSNLGSVIRRVAVVPHPPLIVPELTGGGDRDADAVRAECVAAAASFADAAPRWFVVGADDRPGRYGPEVAGTFRGFGVDVRVGLGAKADLAFADPMLPLPALVAGWLRAAVGGPDVTAHIVPVDFSPIDCAAEGARIAEELAGPDPVGLLVLGDGSHRHGERSVGRPDARSAAFDDDVARALAAVDLDALAQLDPSLAAELGAVGRAPWQVLAGAVRADGREWRSAEARVSAPLGVAYHFAVWEPV</sequence>